<gene>
    <name evidence="3" type="ORF">EPA93_16455</name>
</gene>
<dbReference type="RefSeq" id="WP_129888552.1">
    <property type="nucleotide sequence ID" value="NZ_CP035758.1"/>
</dbReference>
<dbReference type="OrthoDB" id="9789943at2"/>
<name>A0A4P6JRP6_KTERU</name>
<accession>A0A4P6JRP6</accession>
<dbReference type="PANTHER" id="PTHR34351">
    <property type="entry name" value="SLR1927 PROTEIN-RELATED"/>
    <property type="match status" value="1"/>
</dbReference>
<organism evidence="3 4">
    <name type="scientific">Ktedonosporobacter rubrisoli</name>
    <dbReference type="NCBI Taxonomy" id="2509675"/>
    <lineage>
        <taxon>Bacteria</taxon>
        <taxon>Bacillati</taxon>
        <taxon>Chloroflexota</taxon>
        <taxon>Ktedonobacteria</taxon>
        <taxon>Ktedonobacterales</taxon>
        <taxon>Ktedonosporobacteraceae</taxon>
        <taxon>Ktedonosporobacter</taxon>
    </lineage>
</organism>
<feature type="transmembrane region" description="Helical" evidence="1">
    <location>
        <begin position="20"/>
        <end position="35"/>
    </location>
</feature>
<dbReference type="KEGG" id="kbs:EPA93_16455"/>
<dbReference type="InterPro" id="IPR002881">
    <property type="entry name" value="DUF58"/>
</dbReference>
<feature type="domain" description="DUF58" evidence="2">
    <location>
        <begin position="222"/>
        <end position="307"/>
    </location>
</feature>
<dbReference type="Pfam" id="PF01882">
    <property type="entry name" value="DUF58"/>
    <property type="match status" value="1"/>
</dbReference>
<proteinExistence type="predicted"/>
<keyword evidence="1" id="KW-1133">Transmembrane helix</keyword>
<dbReference type="AlphaFoldDB" id="A0A4P6JRP6"/>
<dbReference type="Proteomes" id="UP000290365">
    <property type="component" value="Chromosome"/>
</dbReference>
<evidence type="ECO:0000256" key="1">
    <source>
        <dbReference type="SAM" id="Phobius"/>
    </source>
</evidence>
<evidence type="ECO:0000259" key="2">
    <source>
        <dbReference type="Pfam" id="PF01882"/>
    </source>
</evidence>
<evidence type="ECO:0000313" key="3">
    <source>
        <dbReference type="EMBL" id="QBD77496.1"/>
    </source>
</evidence>
<keyword evidence="4" id="KW-1185">Reference proteome</keyword>
<keyword evidence="1" id="KW-0472">Membrane</keyword>
<feature type="transmembrane region" description="Helical" evidence="1">
    <location>
        <begin position="41"/>
        <end position="60"/>
    </location>
</feature>
<dbReference type="EMBL" id="CP035758">
    <property type="protein sequence ID" value="QBD77496.1"/>
    <property type="molecule type" value="Genomic_DNA"/>
</dbReference>
<dbReference type="PANTHER" id="PTHR34351:SF2">
    <property type="entry name" value="DUF58 DOMAIN-CONTAINING PROTEIN"/>
    <property type="match status" value="1"/>
</dbReference>
<sequence length="471" mass="53793">MNTDLLTIEHDQELLKKRRMWYLLALALLLLSVLAQQPIILFVALCIAIIGAVPNIWYLLALRHLVVRQRLDQQHLFFGEIVKLSVTVENRKWLPLTWLEVENTISPPLQVVKKQNRTLRLQKTDYDMFTHTWLLWSFQRVTRHYRFLGKARGLHTFGPLRLRSSDPLGWLECEITVPTSEVLVIYPLIIPLESLGFASLHPFGDYTSRRRLVEDPLRFAGVRDYQIDDDPRRIHWKASARAGHLQSKMYEPSSLHRLLVLLDGWNFARDLRKADPELQEFTLSVAASLAVWALQEGYMTGLLTNCALITGLIEKTGKGTQQIEWDDRKITELEHLKLSSPGVSVPFAADHAQYEQILTTLAHLEPRSNTTIEYCIDTREDMFPQGSTILMVSAATSLNAETVERLLDMQVRGSAVYLILTGEPGVEVETNLYDLAVYYVGGKERWRELIKAVNNSTEEALGTGSIPLQLD</sequence>
<evidence type="ECO:0000313" key="4">
    <source>
        <dbReference type="Proteomes" id="UP000290365"/>
    </source>
</evidence>
<protein>
    <submittedName>
        <fullName evidence="3">DUF58 domain-containing protein</fullName>
    </submittedName>
</protein>
<keyword evidence="1" id="KW-0812">Transmembrane</keyword>
<reference evidence="3 4" key="1">
    <citation type="submission" date="2019-01" db="EMBL/GenBank/DDBJ databases">
        <title>Ktedonosporobacter rubrisoli SCAWS-G2.</title>
        <authorList>
            <person name="Huang Y."/>
            <person name="Yan B."/>
        </authorList>
    </citation>
    <scope>NUCLEOTIDE SEQUENCE [LARGE SCALE GENOMIC DNA]</scope>
    <source>
        <strain evidence="3 4">SCAWS-G2</strain>
    </source>
</reference>